<dbReference type="PANTHER" id="PTHR37464">
    <property type="entry name" value="BLL2463 PROTEIN"/>
    <property type="match status" value="1"/>
</dbReference>
<dbReference type="InterPro" id="IPR011933">
    <property type="entry name" value="Double_TM_dom"/>
</dbReference>
<dbReference type="AlphaFoldDB" id="A0A0S8FSD9"/>
<keyword evidence="1" id="KW-0812">Transmembrane</keyword>
<reference evidence="3 4" key="1">
    <citation type="journal article" date="2015" name="Microbiome">
        <title>Genomic resolution of linkages in carbon, nitrogen, and sulfur cycling among widespread estuary sediment bacteria.</title>
        <authorList>
            <person name="Baker B.J."/>
            <person name="Lazar C.S."/>
            <person name="Teske A.P."/>
            <person name="Dick G.J."/>
        </authorList>
    </citation>
    <scope>NUCLEOTIDE SEQUENCE [LARGE SCALE GENOMIC DNA]</scope>
    <source>
        <strain evidence="3">SM23_42</strain>
    </source>
</reference>
<dbReference type="NCBIfam" id="TIGR02226">
    <property type="entry name" value="two_anch"/>
    <property type="match status" value="1"/>
</dbReference>
<gene>
    <name evidence="3" type="ORF">AMJ83_10000</name>
</gene>
<organism evidence="3 4">
    <name type="scientific">candidate division WOR_3 bacterium SM23_42</name>
    <dbReference type="NCBI Taxonomy" id="1703779"/>
    <lineage>
        <taxon>Bacteria</taxon>
        <taxon>Bacteria division WOR-3</taxon>
    </lineage>
</organism>
<evidence type="ECO:0000259" key="2">
    <source>
        <dbReference type="Pfam" id="PF07584"/>
    </source>
</evidence>
<dbReference type="PANTHER" id="PTHR37464:SF1">
    <property type="entry name" value="BLL2463 PROTEIN"/>
    <property type="match status" value="1"/>
</dbReference>
<keyword evidence="1" id="KW-0472">Membrane</keyword>
<dbReference type="EMBL" id="LJUJ01000028">
    <property type="protein sequence ID" value="KPK62699.1"/>
    <property type="molecule type" value="Genomic_DNA"/>
</dbReference>
<evidence type="ECO:0000313" key="3">
    <source>
        <dbReference type="EMBL" id="KPK62699.1"/>
    </source>
</evidence>
<accession>A0A0S8FSD9</accession>
<sequence length="596" mass="66282">MLAVVPILIHLWFRKRLKKIPFSTLQFLKKTEARRFGWLKLREYLILALRCLFVLFLFLSLAKPQLKRDLFQIGRLASVFLIIDDSYSMAYGNNLENMKDIAQQVISRYSSNSEFCIAPLCKLGADLFWTTKTSALSRLQKARLAYRAGNIGMVLAVVPSRAPKYAVDYVYVGDGQSSNFKDLPAGFAENTELFWVRIPTGGNIGISNVVLKDPVAVPTDKYTLTVTVSSYSARTWSGKIGVTGGNYYDEKECNLKPGAGIEVDFFLPTTVSTGTVEIFEDSLVIDNVYYFDKYLPRRMNVLLVGDSPYLLRALTAGNGSNSPFNVVTSADIGNRDLRGYDILVLDGPQEISEVDKIKMIDHLADPNAALVLTLGGEVGENLRDFLSEWCRVGKSIMPRGYITVDWIDNEHPVFRIFEGNGALKDVQYFRYQKLEAENGVLARFAGGDPFIIVRGNLAVVTGSLNAQQTNFVYKNSFVPIMLRLLVSLASQAQEKEFFVGDRVLPYGSIRAPNGELLNRGDEFTVPGFHFINGETLCVNVESGEGNLKTLGTERADVLNVTLVDPTTHLMGSDLTNFFLVLALLALVSELALLLLR</sequence>
<feature type="transmembrane region" description="Helical" evidence="1">
    <location>
        <begin position="577"/>
        <end position="595"/>
    </location>
</feature>
<dbReference type="Proteomes" id="UP000051373">
    <property type="component" value="Unassembled WGS sequence"/>
</dbReference>
<feature type="transmembrane region" description="Helical" evidence="1">
    <location>
        <begin position="44"/>
        <end position="62"/>
    </location>
</feature>
<dbReference type="InterPro" id="IPR024163">
    <property type="entry name" value="Aerotolerance_reg_N"/>
</dbReference>
<evidence type="ECO:0000256" key="1">
    <source>
        <dbReference type="SAM" id="Phobius"/>
    </source>
</evidence>
<feature type="domain" description="Aerotolerance regulator N-terminal" evidence="2">
    <location>
        <begin position="2"/>
        <end position="64"/>
    </location>
</feature>
<name>A0A0S8FSD9_UNCW3</name>
<comment type="caution">
    <text evidence="3">The sequence shown here is derived from an EMBL/GenBank/DDBJ whole genome shotgun (WGS) entry which is preliminary data.</text>
</comment>
<dbReference type="Pfam" id="PF07584">
    <property type="entry name" value="BatA"/>
    <property type="match status" value="1"/>
</dbReference>
<protein>
    <recommendedName>
        <fullName evidence="2">Aerotolerance regulator N-terminal domain-containing protein</fullName>
    </recommendedName>
</protein>
<dbReference type="STRING" id="1703779.AMJ83_10000"/>
<proteinExistence type="predicted"/>
<evidence type="ECO:0000313" key="4">
    <source>
        <dbReference type="Proteomes" id="UP000051373"/>
    </source>
</evidence>
<keyword evidence="1" id="KW-1133">Transmembrane helix</keyword>